<accession>A0ABP5T5Y2</accession>
<dbReference type="PROSITE" id="PS51257">
    <property type="entry name" value="PROKAR_LIPOPROTEIN"/>
    <property type="match status" value="1"/>
</dbReference>
<feature type="region of interest" description="Disordered" evidence="1">
    <location>
        <begin position="30"/>
        <end position="80"/>
    </location>
</feature>
<organism evidence="3 4">
    <name type="scientific">Dactylosporangium salmoneum</name>
    <dbReference type="NCBI Taxonomy" id="53361"/>
    <lineage>
        <taxon>Bacteria</taxon>
        <taxon>Bacillati</taxon>
        <taxon>Actinomycetota</taxon>
        <taxon>Actinomycetes</taxon>
        <taxon>Micromonosporales</taxon>
        <taxon>Micromonosporaceae</taxon>
        <taxon>Dactylosporangium</taxon>
    </lineage>
</organism>
<evidence type="ECO:0008006" key="5">
    <source>
        <dbReference type="Google" id="ProtNLM"/>
    </source>
</evidence>
<feature type="compositionally biased region" description="Low complexity" evidence="1">
    <location>
        <begin position="30"/>
        <end position="40"/>
    </location>
</feature>
<evidence type="ECO:0000313" key="3">
    <source>
        <dbReference type="EMBL" id="GAA2344579.1"/>
    </source>
</evidence>
<feature type="signal peptide" evidence="2">
    <location>
        <begin position="1"/>
        <end position="27"/>
    </location>
</feature>
<evidence type="ECO:0000256" key="2">
    <source>
        <dbReference type="SAM" id="SignalP"/>
    </source>
</evidence>
<dbReference type="Proteomes" id="UP001501444">
    <property type="component" value="Unassembled WGS sequence"/>
</dbReference>
<protein>
    <recommendedName>
        <fullName evidence="5">Lipoprotein</fullName>
    </recommendedName>
</protein>
<evidence type="ECO:0000256" key="1">
    <source>
        <dbReference type="SAM" id="MobiDB-lite"/>
    </source>
</evidence>
<proteinExistence type="predicted"/>
<name>A0ABP5T5Y2_9ACTN</name>
<dbReference type="EMBL" id="BAAARV010000024">
    <property type="protein sequence ID" value="GAA2344579.1"/>
    <property type="molecule type" value="Genomic_DNA"/>
</dbReference>
<reference evidence="4" key="1">
    <citation type="journal article" date="2019" name="Int. J. Syst. Evol. Microbiol.">
        <title>The Global Catalogue of Microorganisms (GCM) 10K type strain sequencing project: providing services to taxonomists for standard genome sequencing and annotation.</title>
        <authorList>
            <consortium name="The Broad Institute Genomics Platform"/>
            <consortium name="The Broad Institute Genome Sequencing Center for Infectious Disease"/>
            <person name="Wu L."/>
            <person name="Ma J."/>
        </authorList>
    </citation>
    <scope>NUCLEOTIDE SEQUENCE [LARGE SCALE GENOMIC DNA]</scope>
    <source>
        <strain evidence="4">JCM 3272</strain>
    </source>
</reference>
<evidence type="ECO:0000313" key="4">
    <source>
        <dbReference type="Proteomes" id="UP001501444"/>
    </source>
</evidence>
<keyword evidence="2" id="KW-0732">Signal</keyword>
<sequence>MVRLMTGVVPRVLVFLPAIALIAAASACGGAAESGEPAPSRIAETTNTVTKPTGDVAQTPDDTETPPPPPTTEAARPTLSIPGTFRSQSIISLDGGATSSERRQIADAMWDFHSGEFTFDTTGVTDHLFPLHGTYSDSGTKVSFRAENSFSAGAGLNSYVRVEGTLDLTTAVVAFTKTGGQVSAGNIDNQQQGSNGSSVLDGQVRIGRGEKIPPRYTGPEPGSYPVTITGTVAGVRFSRDATVTVAKSAGGNPIDVCLISGFPPGAPQLGAIRFGSNTVCSPGAANTFDMGRATVSGSTIVVQADPLMTSTQMNNFTSSNSLFACLYGVQSGSMKVTVTNGSASGSIDVTSGSCGGARYQAQISG</sequence>
<comment type="caution">
    <text evidence="3">The sequence shown here is derived from an EMBL/GenBank/DDBJ whole genome shotgun (WGS) entry which is preliminary data.</text>
</comment>
<keyword evidence="4" id="KW-1185">Reference proteome</keyword>
<gene>
    <name evidence="3" type="ORF">GCM10010170_030220</name>
</gene>
<feature type="chain" id="PRO_5046657722" description="Lipoprotein" evidence="2">
    <location>
        <begin position="28"/>
        <end position="365"/>
    </location>
</feature>